<evidence type="ECO:0000256" key="1">
    <source>
        <dbReference type="SAM" id="MobiDB-lite"/>
    </source>
</evidence>
<protein>
    <submittedName>
        <fullName evidence="3">Retrovirus-related Pol polyprotein from transposon TNT 1-94</fullName>
    </submittedName>
</protein>
<dbReference type="EMBL" id="QXFU01006613">
    <property type="protein sequence ID" value="KAE8960542.1"/>
    <property type="molecule type" value="Genomic_DNA"/>
</dbReference>
<proteinExistence type="predicted"/>
<evidence type="ECO:0000259" key="2">
    <source>
        <dbReference type="Pfam" id="PF07727"/>
    </source>
</evidence>
<feature type="region of interest" description="Disordered" evidence="1">
    <location>
        <begin position="1"/>
        <end position="40"/>
    </location>
</feature>
<dbReference type="OrthoDB" id="3799035at2759"/>
<evidence type="ECO:0000313" key="4">
    <source>
        <dbReference type="Proteomes" id="UP000435112"/>
    </source>
</evidence>
<evidence type="ECO:0000313" key="3">
    <source>
        <dbReference type="EMBL" id="KAE8960542.1"/>
    </source>
</evidence>
<comment type="caution">
    <text evidence="3">The sequence shown here is derived from an EMBL/GenBank/DDBJ whole genome shotgun (WGS) entry which is preliminary data.</text>
</comment>
<accession>A0A6A3GUH8</accession>
<dbReference type="CDD" id="cd09272">
    <property type="entry name" value="RNase_HI_RT_Ty1"/>
    <property type="match status" value="1"/>
</dbReference>
<sequence length="582" mass="65332">MITRSRTRHIEETTDPEEAEGRKKQIIAPSAIGTKRQKVSQARVKPSDELLAIEEGQLMAATEEVLKTHAEATTRQDQDEWKKAIASELESLIVNKTWKLLPKPAQQRPIGCRWVFALKRDEKGQVRHGIGYEETSSPVAYLNAVRAGLAKCGAEGMEIEQCDVDTAFLYGKLEEEIYMGLPEGLRELLELAEAESEDDVVGMLLQSLYGLKQASRDWNETIDKHLKSMGFEPADADPCVYTRGEGEVECIVCLYVDDMLIASRQKAAIASVKAGIAEKFRRKDLGRARFILGIEIDYDMERRTLGISQKAYTESIIKKFGQENAKPCLTPLEPGVQFTKADEPQTEEDKAKMKSKPYRSLVGSLMYLACGTRPEISVAVAKLSRFLENPGEKHWDAGIKVVRYLLKTKDVGIVYDGLLGTQLEAYSDADWADNRDDRRSVSGMLLMLCGAPVVWRSTFQKTVALSSTEAEYMALSDCVKECIWMRRLLKDIGAEKVGATVIYEDNQGAMGLAKNVGYQARTKHIDIRYHFIREKVVSNEVELEYVDAKNQLADIMTKGLSSKTLRYLWMRSNVGPKLETSN</sequence>
<dbReference type="PANTHER" id="PTHR11439">
    <property type="entry name" value="GAG-POL-RELATED RETROTRANSPOSON"/>
    <property type="match status" value="1"/>
</dbReference>
<dbReference type="Proteomes" id="UP000435112">
    <property type="component" value="Unassembled WGS sequence"/>
</dbReference>
<dbReference type="AlphaFoldDB" id="A0A6A3GUH8"/>
<gene>
    <name evidence="3" type="ORF">PR002_g30182</name>
</gene>
<name>A0A6A3GUH8_9STRA</name>
<organism evidence="3 4">
    <name type="scientific">Phytophthora rubi</name>
    <dbReference type="NCBI Taxonomy" id="129364"/>
    <lineage>
        <taxon>Eukaryota</taxon>
        <taxon>Sar</taxon>
        <taxon>Stramenopiles</taxon>
        <taxon>Oomycota</taxon>
        <taxon>Peronosporomycetes</taxon>
        <taxon>Peronosporales</taxon>
        <taxon>Peronosporaceae</taxon>
        <taxon>Phytophthora</taxon>
    </lineage>
</organism>
<dbReference type="PANTHER" id="PTHR11439:SF440">
    <property type="entry name" value="INTEGRASE CATALYTIC DOMAIN-CONTAINING PROTEIN"/>
    <property type="match status" value="1"/>
</dbReference>
<dbReference type="InterPro" id="IPR043502">
    <property type="entry name" value="DNA/RNA_pol_sf"/>
</dbReference>
<dbReference type="Pfam" id="PF07727">
    <property type="entry name" value="RVT_2"/>
    <property type="match status" value="1"/>
</dbReference>
<feature type="domain" description="Reverse transcriptase Ty1/copia-type" evidence="2">
    <location>
        <begin position="95"/>
        <end position="333"/>
    </location>
</feature>
<reference evidence="3 4" key="1">
    <citation type="submission" date="2018-09" db="EMBL/GenBank/DDBJ databases">
        <title>Genomic investigation of the strawberry pathogen Phytophthora fragariae indicates pathogenicity is determined by transcriptional variation in three key races.</title>
        <authorList>
            <person name="Adams T.M."/>
            <person name="Armitage A.D."/>
            <person name="Sobczyk M.K."/>
            <person name="Bates H.J."/>
            <person name="Dunwell J.M."/>
            <person name="Nellist C.F."/>
            <person name="Harrison R.J."/>
        </authorList>
    </citation>
    <scope>NUCLEOTIDE SEQUENCE [LARGE SCALE GENOMIC DNA]</scope>
    <source>
        <strain evidence="3 4">SCRP324</strain>
    </source>
</reference>
<dbReference type="InterPro" id="IPR013103">
    <property type="entry name" value="RVT_2"/>
</dbReference>
<dbReference type="SUPFAM" id="SSF56672">
    <property type="entry name" value="DNA/RNA polymerases"/>
    <property type="match status" value="1"/>
</dbReference>